<evidence type="ECO:0008006" key="3">
    <source>
        <dbReference type="Google" id="ProtNLM"/>
    </source>
</evidence>
<proteinExistence type="predicted"/>
<reference evidence="1 2" key="1">
    <citation type="submission" date="2023-04" db="EMBL/GenBank/DDBJ databases">
        <title>Genome of Basidiobolus ranarum AG-B5.</title>
        <authorList>
            <person name="Stajich J.E."/>
            <person name="Carter-House D."/>
            <person name="Gryganskyi A."/>
        </authorList>
    </citation>
    <scope>NUCLEOTIDE SEQUENCE [LARGE SCALE GENOMIC DNA]</scope>
    <source>
        <strain evidence="1 2">AG-B5</strain>
    </source>
</reference>
<sequence length="484" mass="56191">MTSTITFFPDEIWSLVFYFVKSHVPSVYALGNTCRHLRSLSVQDKLWYEVYRYQFPRLTQALNYREDSTGETQTWRHRFLSNWHLYQEWQGYFNTITPEQLNQPLWQLILGHGTQPFSHATRRLVIDRDHLVTGYGVCILEDSYEVILWESDPQLLRTPLKFTIENPDRCQMELIAISARRGLFVVALCTDIARNFWHTLQVYCYTDDTGVPRLVSEFRPLIVWRSFHACFDLPGAEENELALIGILYQDGFPCFLGNYNYLDGKVRNTKTFGKDICVVNYHCLDTPDLLYLTTCQHEIMVWNFCEDQSTSLLKNYPVLPWGTEPMVIFNGFNQDNGVSKRSIRCVTIADDDMNRNQVLLWNLEVQNHPEEPIKVSSNLISETELRSEHGVFGAYCGRDTLLVTITIDGVLQIYDVNTCEKMGHSKIPIHYNESDPNQERIEYYDITILESGEVLVCTSIGLWRVSPSNLTRPETTAYILQCSD</sequence>
<evidence type="ECO:0000313" key="2">
    <source>
        <dbReference type="Proteomes" id="UP001479436"/>
    </source>
</evidence>
<dbReference type="Gene3D" id="1.20.1280.50">
    <property type="match status" value="1"/>
</dbReference>
<comment type="caution">
    <text evidence="1">The sequence shown here is derived from an EMBL/GenBank/DDBJ whole genome shotgun (WGS) entry which is preliminary data.</text>
</comment>
<dbReference type="SUPFAM" id="SSF81383">
    <property type="entry name" value="F-box domain"/>
    <property type="match status" value="1"/>
</dbReference>
<dbReference type="Proteomes" id="UP001479436">
    <property type="component" value="Unassembled WGS sequence"/>
</dbReference>
<keyword evidence="2" id="KW-1185">Reference proteome</keyword>
<accession>A0ABR2W394</accession>
<evidence type="ECO:0000313" key="1">
    <source>
        <dbReference type="EMBL" id="KAK9718602.1"/>
    </source>
</evidence>
<protein>
    <recommendedName>
        <fullName evidence="3">F-box domain-containing protein</fullName>
    </recommendedName>
</protein>
<dbReference type="EMBL" id="JASJQH010007084">
    <property type="protein sequence ID" value="KAK9718602.1"/>
    <property type="molecule type" value="Genomic_DNA"/>
</dbReference>
<dbReference type="InterPro" id="IPR036322">
    <property type="entry name" value="WD40_repeat_dom_sf"/>
</dbReference>
<organism evidence="1 2">
    <name type="scientific">Basidiobolus ranarum</name>
    <dbReference type="NCBI Taxonomy" id="34480"/>
    <lineage>
        <taxon>Eukaryota</taxon>
        <taxon>Fungi</taxon>
        <taxon>Fungi incertae sedis</taxon>
        <taxon>Zoopagomycota</taxon>
        <taxon>Entomophthoromycotina</taxon>
        <taxon>Basidiobolomycetes</taxon>
        <taxon>Basidiobolales</taxon>
        <taxon>Basidiobolaceae</taxon>
        <taxon>Basidiobolus</taxon>
    </lineage>
</organism>
<dbReference type="SUPFAM" id="SSF50978">
    <property type="entry name" value="WD40 repeat-like"/>
    <property type="match status" value="1"/>
</dbReference>
<dbReference type="InterPro" id="IPR036047">
    <property type="entry name" value="F-box-like_dom_sf"/>
</dbReference>
<name>A0ABR2W394_9FUNG</name>
<gene>
    <name evidence="1" type="ORF">K7432_005375</name>
</gene>